<dbReference type="STRING" id="1081102.A0A167SGF2"/>
<feature type="transmembrane region" description="Helical" evidence="3">
    <location>
        <begin position="148"/>
        <end position="169"/>
    </location>
</feature>
<keyword evidence="3" id="KW-0472">Membrane</keyword>
<feature type="coiled-coil region" evidence="1">
    <location>
        <begin position="436"/>
        <end position="463"/>
    </location>
</feature>
<feature type="region of interest" description="Disordered" evidence="2">
    <location>
        <begin position="22"/>
        <end position="58"/>
    </location>
</feature>
<keyword evidence="1" id="KW-0175">Coiled coil</keyword>
<comment type="caution">
    <text evidence="5">The sequence shown here is derived from an EMBL/GenBank/DDBJ whole genome shotgun (WGS) entry which is preliminary data.</text>
</comment>
<evidence type="ECO:0000313" key="6">
    <source>
        <dbReference type="Proteomes" id="UP000076874"/>
    </source>
</evidence>
<evidence type="ECO:0000259" key="4">
    <source>
        <dbReference type="Pfam" id="PF24913"/>
    </source>
</evidence>
<dbReference type="EMBL" id="AZHD01000010">
    <property type="protein sequence ID" value="OAA59604.1"/>
    <property type="molecule type" value="Genomic_DNA"/>
</dbReference>
<dbReference type="Proteomes" id="UP000076874">
    <property type="component" value="Unassembled WGS sequence"/>
</dbReference>
<name>A0A167SGF2_9HYPO</name>
<evidence type="ECO:0000256" key="3">
    <source>
        <dbReference type="SAM" id="Phobius"/>
    </source>
</evidence>
<feature type="compositionally biased region" description="Acidic residues" evidence="2">
    <location>
        <begin position="222"/>
        <end position="245"/>
    </location>
</feature>
<dbReference type="Pfam" id="PF24913">
    <property type="entry name" value="WHD_AAA_fung"/>
    <property type="match status" value="1"/>
</dbReference>
<evidence type="ECO:0000256" key="2">
    <source>
        <dbReference type="SAM" id="MobiDB-lite"/>
    </source>
</evidence>
<dbReference type="InterPro" id="IPR056808">
    <property type="entry name" value="HTH_AAA"/>
</dbReference>
<feature type="compositionally biased region" description="Basic and acidic residues" evidence="2">
    <location>
        <begin position="576"/>
        <end position="594"/>
    </location>
</feature>
<keyword evidence="3" id="KW-0812">Transmembrane</keyword>
<dbReference type="PANTHER" id="PTHR36168">
    <property type="entry name" value="CHROMOSOME 1, WHOLE GENOME SHOTGUN SEQUENCE"/>
    <property type="match status" value="1"/>
</dbReference>
<sequence length="601" mass="64503">MRPAGVSRAFAVPVEAILARRGRGRGGLRDAREGFARASSSSSSTGQGSAGLRRRLNTFSTRRALRDVRAGWAPPQPRLAPFSASTSCCCHASSISTAASDESGSGAGKDGGHGPDDASKTTRRGGGGSSRGGGGSNDTIGRKMLETAATSLASIAMLGLGFALAGYGYHRYYKSLVLRKMALAFAPGDPVLELAALGRRATSNDDLAVERAAVRIPGEPGDVADDNDNGTDTDPDDGGDGVDNNDGDHYWVERPEQVDVDAIVGGHRVGHYHLFIGAKGTGKTSMQLEAMAQMDAEGVAVLDAHADLEIVRLRLGKALNYDYHEDYIGGYFSERGPREGATALLDIERALNKLEKVALRRRDAAATPAADYDAVYDRVGGRLAFLHRVARSPDMLAACAHITATERAWFLSQCWVLGGSMDDDVMDQQKWAAAAMVLAQALVDKEKEQKEQQQQQQHQIQMANDDRDALPSFALHEAQQIMTRADFVRELDRRNLFTITSDARVRAASVPMQAALRAICGQPGFRDHLNATIQRIADIESLGRTREVVAKDLVLGGRYEVGPTPSGAKGAAGHQTEIRFKGWSPHERPPRDPPEPDEAGN</sequence>
<feature type="region of interest" description="Disordered" evidence="2">
    <location>
        <begin position="561"/>
        <end position="601"/>
    </location>
</feature>
<gene>
    <name evidence="5" type="ORF">SPI_05802</name>
</gene>
<evidence type="ECO:0000256" key="1">
    <source>
        <dbReference type="SAM" id="Coils"/>
    </source>
</evidence>
<evidence type="ECO:0000313" key="5">
    <source>
        <dbReference type="EMBL" id="OAA59604.1"/>
    </source>
</evidence>
<keyword evidence="3" id="KW-1133">Transmembrane helix</keyword>
<organism evidence="5 6">
    <name type="scientific">Niveomyces insectorum RCEF 264</name>
    <dbReference type="NCBI Taxonomy" id="1081102"/>
    <lineage>
        <taxon>Eukaryota</taxon>
        <taxon>Fungi</taxon>
        <taxon>Dikarya</taxon>
        <taxon>Ascomycota</taxon>
        <taxon>Pezizomycotina</taxon>
        <taxon>Sordariomycetes</taxon>
        <taxon>Hypocreomycetidae</taxon>
        <taxon>Hypocreales</taxon>
        <taxon>Cordycipitaceae</taxon>
        <taxon>Niveomyces</taxon>
    </lineage>
</organism>
<feature type="region of interest" description="Disordered" evidence="2">
    <location>
        <begin position="98"/>
        <end position="141"/>
    </location>
</feature>
<feature type="compositionally biased region" description="Gly residues" evidence="2">
    <location>
        <begin position="124"/>
        <end position="136"/>
    </location>
</feature>
<accession>A0A167SGF2</accession>
<proteinExistence type="predicted"/>
<dbReference type="OrthoDB" id="511599at2759"/>
<dbReference type="PANTHER" id="PTHR36168:SF1">
    <property type="entry name" value="ORC1-LIKE AAA ATPASE DOMAIN-CONTAINING PROTEIN"/>
    <property type="match status" value="1"/>
</dbReference>
<feature type="domain" description="AAA protein C-terminal winged helix" evidence="4">
    <location>
        <begin position="413"/>
        <end position="540"/>
    </location>
</feature>
<protein>
    <recommendedName>
        <fullName evidence="4">AAA protein C-terminal winged helix domain-containing protein</fullName>
    </recommendedName>
</protein>
<reference evidence="5 6" key="1">
    <citation type="journal article" date="2016" name="Genome Biol. Evol.">
        <title>Divergent and convergent evolution of fungal pathogenicity.</title>
        <authorList>
            <person name="Shang Y."/>
            <person name="Xiao G."/>
            <person name="Zheng P."/>
            <person name="Cen K."/>
            <person name="Zhan S."/>
            <person name="Wang C."/>
        </authorList>
    </citation>
    <scope>NUCLEOTIDE SEQUENCE [LARGE SCALE GENOMIC DNA]</scope>
    <source>
        <strain evidence="5 6">RCEF 264</strain>
    </source>
</reference>
<keyword evidence="6" id="KW-1185">Reference proteome</keyword>
<feature type="compositionally biased region" description="Basic and acidic residues" evidence="2">
    <location>
        <begin position="110"/>
        <end position="120"/>
    </location>
</feature>
<feature type="region of interest" description="Disordered" evidence="2">
    <location>
        <begin position="214"/>
        <end position="249"/>
    </location>
</feature>
<dbReference type="AlphaFoldDB" id="A0A167SGF2"/>